<sequence>MLDNATDIANGSVTEQPSDYSDLEVTGYRLVHGYISGTICFLGVLFNVCNVAVWSRKALRTSTSLLLTTLSVADGCSVFMYLIYVTYYFTATGPSELIYHTKAGMYLVVICFHQFIAFHTFSNWITISLAIFRYLKVCHPNIGKKICTRKRALLTIGIVFIATTLASSPFYLYYEVYDLAEDGVGFSGYWIRKTSFALAHVDYQTTLAWLYGVIFKVGPCLAMIILCSLIARNLYNADKRRGNMAAGIDSNGNRISSGYRRTTKMLIIIVVIYVAAELPIGVVSLVSGLQYSESHFFYFLLYSYVGDLLDTLTVINGSVNLIVYVTMSRQYRLEFKRTVLGRFVKKYAVTETVETGYTNDTNNQELSQPSLDVLSRDLKDKTRTTEIDGGISVTSALV</sequence>
<organism evidence="7 8">
    <name type="scientific">Magallana gigas</name>
    <name type="common">Pacific oyster</name>
    <name type="synonym">Crassostrea gigas</name>
    <dbReference type="NCBI Taxonomy" id="29159"/>
    <lineage>
        <taxon>Eukaryota</taxon>
        <taxon>Metazoa</taxon>
        <taxon>Spiralia</taxon>
        <taxon>Lophotrochozoa</taxon>
        <taxon>Mollusca</taxon>
        <taxon>Bivalvia</taxon>
        <taxon>Autobranchia</taxon>
        <taxon>Pteriomorphia</taxon>
        <taxon>Ostreida</taxon>
        <taxon>Ostreoidea</taxon>
        <taxon>Ostreidae</taxon>
        <taxon>Magallana</taxon>
    </lineage>
</organism>
<feature type="transmembrane region" description="Helical" evidence="5">
    <location>
        <begin position="152"/>
        <end position="174"/>
    </location>
</feature>
<accession>A0A8W8LC89</accession>
<dbReference type="PROSITE" id="PS50262">
    <property type="entry name" value="G_PROTEIN_RECEP_F1_2"/>
    <property type="match status" value="1"/>
</dbReference>
<keyword evidence="3 5" id="KW-1133">Transmembrane helix</keyword>
<comment type="subcellular location">
    <subcellularLocation>
        <location evidence="1">Membrane</location>
    </subcellularLocation>
</comment>
<dbReference type="GO" id="GO:0008528">
    <property type="term" value="F:G protein-coupled peptide receptor activity"/>
    <property type="evidence" value="ECO:0007669"/>
    <property type="project" value="InterPro"/>
</dbReference>
<name>A0A8W8LC89_MAGGI</name>
<proteinExistence type="predicted"/>
<keyword evidence="2 5" id="KW-0812">Transmembrane</keyword>
<keyword evidence="8" id="KW-1185">Reference proteome</keyword>
<dbReference type="SUPFAM" id="SSF81321">
    <property type="entry name" value="Family A G protein-coupled receptor-like"/>
    <property type="match status" value="1"/>
</dbReference>
<evidence type="ECO:0000256" key="3">
    <source>
        <dbReference type="ARBA" id="ARBA00022989"/>
    </source>
</evidence>
<evidence type="ECO:0000256" key="4">
    <source>
        <dbReference type="ARBA" id="ARBA00023136"/>
    </source>
</evidence>
<keyword evidence="4 5" id="KW-0472">Membrane</keyword>
<dbReference type="InterPro" id="IPR017452">
    <property type="entry name" value="GPCR_Rhodpsn_7TM"/>
</dbReference>
<protein>
    <recommendedName>
        <fullName evidence="6">G-protein coupled receptors family 1 profile domain-containing protein</fullName>
    </recommendedName>
</protein>
<dbReference type="Proteomes" id="UP000005408">
    <property type="component" value="Unassembled WGS sequence"/>
</dbReference>
<dbReference type="InterPro" id="IPR053219">
    <property type="entry name" value="GPCR_Dmsr-1"/>
</dbReference>
<feature type="transmembrane region" description="Helical" evidence="5">
    <location>
        <begin position="308"/>
        <end position="327"/>
    </location>
</feature>
<feature type="transmembrane region" description="Helical" evidence="5">
    <location>
        <begin position="265"/>
        <end position="288"/>
    </location>
</feature>
<evidence type="ECO:0000256" key="1">
    <source>
        <dbReference type="ARBA" id="ARBA00004370"/>
    </source>
</evidence>
<evidence type="ECO:0000313" key="8">
    <source>
        <dbReference type="Proteomes" id="UP000005408"/>
    </source>
</evidence>
<feature type="transmembrane region" description="Helical" evidence="5">
    <location>
        <begin position="31"/>
        <end position="53"/>
    </location>
</feature>
<reference evidence="7" key="1">
    <citation type="submission" date="2022-08" db="UniProtKB">
        <authorList>
            <consortium name="EnsemblMetazoa"/>
        </authorList>
    </citation>
    <scope>IDENTIFICATION</scope>
    <source>
        <strain evidence="7">05x7-T-G4-1.051#20</strain>
    </source>
</reference>
<feature type="transmembrane region" description="Helical" evidence="5">
    <location>
        <begin position="208"/>
        <end position="231"/>
    </location>
</feature>
<dbReference type="GO" id="GO:0005886">
    <property type="term" value="C:plasma membrane"/>
    <property type="evidence" value="ECO:0007669"/>
    <property type="project" value="TreeGrafter"/>
</dbReference>
<evidence type="ECO:0000313" key="7">
    <source>
        <dbReference type="EnsemblMetazoa" id="G27612.1:cds"/>
    </source>
</evidence>
<feature type="transmembrane region" description="Helical" evidence="5">
    <location>
        <begin position="65"/>
        <end position="84"/>
    </location>
</feature>
<feature type="transmembrane region" description="Helical" evidence="5">
    <location>
        <begin position="104"/>
        <end position="132"/>
    </location>
</feature>
<dbReference type="InterPro" id="IPR000276">
    <property type="entry name" value="GPCR_Rhodpsn"/>
</dbReference>
<dbReference type="AlphaFoldDB" id="A0A8W8LC89"/>
<dbReference type="OrthoDB" id="10011262at2759"/>
<dbReference type="PANTHER" id="PTHR46273">
    <property type="entry name" value="MYOSUPPRESSIN RECEPTOR 1, ISOFORM B-RELATED"/>
    <property type="match status" value="1"/>
</dbReference>
<feature type="domain" description="G-protein coupled receptors family 1 profile" evidence="6">
    <location>
        <begin position="37"/>
        <end position="324"/>
    </location>
</feature>
<dbReference type="OMA" id="FHQFIAF"/>
<dbReference type="Pfam" id="PF10324">
    <property type="entry name" value="7TM_GPCR_Srw"/>
    <property type="match status" value="1"/>
</dbReference>
<evidence type="ECO:0000256" key="2">
    <source>
        <dbReference type="ARBA" id="ARBA00022692"/>
    </source>
</evidence>
<dbReference type="EnsemblMetazoa" id="G27612.1">
    <property type="protein sequence ID" value="G27612.1:cds"/>
    <property type="gene ID" value="G27612"/>
</dbReference>
<dbReference type="Gene3D" id="1.20.1070.10">
    <property type="entry name" value="Rhodopsin 7-helix transmembrane proteins"/>
    <property type="match status" value="1"/>
</dbReference>
<dbReference type="PANTHER" id="PTHR46273:SF4">
    <property type="entry name" value="AT19640P"/>
    <property type="match status" value="1"/>
</dbReference>
<evidence type="ECO:0000256" key="5">
    <source>
        <dbReference type="SAM" id="Phobius"/>
    </source>
</evidence>
<evidence type="ECO:0000259" key="6">
    <source>
        <dbReference type="PROSITE" id="PS50262"/>
    </source>
</evidence>
<dbReference type="InterPro" id="IPR019427">
    <property type="entry name" value="7TM_GPCR_serpentine_rcpt_Srw"/>
</dbReference>
<dbReference type="CDD" id="cd14978">
    <property type="entry name" value="7tmA_FMRFamide_R-like"/>
    <property type="match status" value="1"/>
</dbReference>
<dbReference type="PRINTS" id="PR00237">
    <property type="entry name" value="GPCRRHODOPSN"/>
</dbReference>